<organism evidence="1">
    <name type="scientific">bioreactor metagenome</name>
    <dbReference type="NCBI Taxonomy" id="1076179"/>
    <lineage>
        <taxon>unclassified sequences</taxon>
        <taxon>metagenomes</taxon>
        <taxon>ecological metagenomes</taxon>
    </lineage>
</organism>
<dbReference type="EMBL" id="VSSQ01130908">
    <property type="protein sequence ID" value="MPN58345.1"/>
    <property type="molecule type" value="Genomic_DNA"/>
</dbReference>
<accession>A0A645J3Q2</accession>
<dbReference type="AlphaFoldDB" id="A0A645J3Q2"/>
<sequence>MQIEIGAARFGAGGGRGAHQQPLALELAQRLTLAIQRRHHGRIGHGALRLDQLAKIAAAFGAHYVIGEVRGNYRRCTYQQHGQHLPAARAHLPRFGVGHGCARARHAVHGKRERAFGSRGRFRRTAGCVGEGSVG</sequence>
<proteinExistence type="predicted"/>
<protein>
    <submittedName>
        <fullName evidence="1">Uncharacterized protein</fullName>
    </submittedName>
</protein>
<reference evidence="1" key="1">
    <citation type="submission" date="2019-08" db="EMBL/GenBank/DDBJ databases">
        <authorList>
            <person name="Kucharzyk K."/>
            <person name="Murdoch R.W."/>
            <person name="Higgins S."/>
            <person name="Loffler F."/>
        </authorList>
    </citation>
    <scope>NUCLEOTIDE SEQUENCE</scope>
</reference>
<evidence type="ECO:0000313" key="1">
    <source>
        <dbReference type="EMBL" id="MPN58345.1"/>
    </source>
</evidence>
<comment type="caution">
    <text evidence="1">The sequence shown here is derived from an EMBL/GenBank/DDBJ whole genome shotgun (WGS) entry which is preliminary data.</text>
</comment>
<gene>
    <name evidence="1" type="ORF">SDC9_206049</name>
</gene>
<name>A0A645J3Q2_9ZZZZ</name>